<evidence type="ECO:0000256" key="8">
    <source>
        <dbReference type="ARBA" id="ARBA00022975"/>
    </source>
</evidence>
<protein>
    <recommendedName>
        <fullName evidence="11">Carbamoyl phosphate synthase small chain</fullName>
        <ecNumber evidence="11">6.3.5.5</ecNumber>
    </recommendedName>
    <alternativeName>
        <fullName evidence="11">Carbamoyl phosphate synthetase glutamine chain</fullName>
    </alternativeName>
</protein>
<evidence type="ECO:0000313" key="13">
    <source>
        <dbReference type="EMBL" id="APB32410.1"/>
    </source>
</evidence>
<evidence type="ECO:0000256" key="3">
    <source>
        <dbReference type="ARBA" id="ARBA00007800"/>
    </source>
</evidence>
<evidence type="ECO:0000256" key="7">
    <source>
        <dbReference type="ARBA" id="ARBA00022962"/>
    </source>
</evidence>
<dbReference type="STRING" id="1188229.GlitD10_0109"/>
<feature type="active site" evidence="11">
    <location>
        <position position="354"/>
    </location>
</feature>
<dbReference type="PRINTS" id="PR00097">
    <property type="entry name" value="ANTSNTHASEII"/>
</dbReference>
<dbReference type="Pfam" id="PF00117">
    <property type="entry name" value="GATase"/>
    <property type="match status" value="1"/>
</dbReference>
<dbReference type="KEGG" id="glt:GlitD10_0109"/>
<keyword evidence="14" id="KW-1185">Reference proteome</keyword>
<evidence type="ECO:0000256" key="4">
    <source>
        <dbReference type="ARBA" id="ARBA00022598"/>
    </source>
</evidence>
<comment type="similarity">
    <text evidence="3 11">Belongs to the CarA family.</text>
</comment>
<keyword evidence="6 11" id="KW-0067">ATP-binding</keyword>
<evidence type="ECO:0000313" key="14">
    <source>
        <dbReference type="Proteomes" id="UP000180235"/>
    </source>
</evidence>
<keyword evidence="11" id="KW-0028">Amino-acid biosynthesis</keyword>
<dbReference type="InterPro" id="IPR002474">
    <property type="entry name" value="CarbamoylP_synth_ssu_N"/>
</dbReference>
<reference evidence="13 14" key="1">
    <citation type="submission" date="2016-10" db="EMBL/GenBank/DDBJ databases">
        <title>Description of Gloeomargarita lithophora gen. nov., sp. nov., a thylakoid-bearing basal-branching cyanobacterium with intracellular carbonates, and proposal for Gloeomargaritales ord. nov.</title>
        <authorList>
            <person name="Moreira D."/>
            <person name="Tavera R."/>
            <person name="Benzerara K."/>
            <person name="Skouri-Panet F."/>
            <person name="Couradeau E."/>
            <person name="Gerard E."/>
            <person name="Loussert C."/>
            <person name="Novelo E."/>
            <person name="Zivanovic Y."/>
            <person name="Lopez-Garcia P."/>
        </authorList>
    </citation>
    <scope>NUCLEOTIDE SEQUENCE [LARGE SCALE GENOMIC DNA]</scope>
    <source>
        <strain evidence="13 14">D10</strain>
    </source>
</reference>
<feature type="binding site" evidence="11">
    <location>
        <position position="271"/>
    </location>
    <ligand>
        <name>L-glutamine</name>
        <dbReference type="ChEBI" id="CHEBI:58359"/>
    </ligand>
</feature>
<evidence type="ECO:0000256" key="2">
    <source>
        <dbReference type="ARBA" id="ARBA00005077"/>
    </source>
</evidence>
<comment type="pathway">
    <text evidence="1 11">Pyrimidine metabolism; UMP biosynthesis via de novo pathway; (S)-dihydroorotate from bicarbonate: step 1/3.</text>
</comment>
<dbReference type="InterPro" id="IPR035686">
    <property type="entry name" value="CPSase_GATase1"/>
</dbReference>
<feature type="binding site" evidence="11">
    <location>
        <position position="274"/>
    </location>
    <ligand>
        <name>L-glutamine</name>
        <dbReference type="ChEBI" id="CHEBI:58359"/>
    </ligand>
</feature>
<feature type="binding site" evidence="11">
    <location>
        <position position="244"/>
    </location>
    <ligand>
        <name>L-glutamine</name>
        <dbReference type="ChEBI" id="CHEBI:58359"/>
    </ligand>
</feature>
<dbReference type="GO" id="GO:0044205">
    <property type="term" value="P:'de novo' UMP biosynthetic process"/>
    <property type="evidence" value="ECO:0007669"/>
    <property type="project" value="UniProtKB-UniRule"/>
</dbReference>
<keyword evidence="4 11" id="KW-0436">Ligase</keyword>
<dbReference type="UniPathway" id="UPA00070">
    <property type="reaction ID" value="UER00115"/>
</dbReference>
<proteinExistence type="inferred from homology"/>
<dbReference type="GO" id="GO:0006207">
    <property type="term" value="P:'de novo' pyrimidine nucleobase biosynthetic process"/>
    <property type="evidence" value="ECO:0007669"/>
    <property type="project" value="InterPro"/>
</dbReference>
<feature type="binding site" evidence="11">
    <location>
        <position position="313"/>
    </location>
    <ligand>
        <name>L-glutamine</name>
        <dbReference type="ChEBI" id="CHEBI:58359"/>
    </ligand>
</feature>
<dbReference type="UniPathway" id="UPA00068">
    <property type="reaction ID" value="UER00171"/>
</dbReference>
<feature type="binding site" evidence="11">
    <location>
        <position position="312"/>
    </location>
    <ligand>
        <name>L-glutamine</name>
        <dbReference type="ChEBI" id="CHEBI:58359"/>
    </ligand>
</feature>
<dbReference type="SMART" id="SM01097">
    <property type="entry name" value="CPSase_sm_chain"/>
    <property type="match status" value="1"/>
</dbReference>
<comment type="subunit">
    <text evidence="11">Composed of two chains; the small (or glutamine) chain promotes the hydrolysis of glutamine to ammonia, which is used by the large (or ammonia) chain to synthesize carbamoyl phosphate. Tetramer of heterodimers (alpha,beta)4.</text>
</comment>
<comment type="catalytic activity">
    <reaction evidence="10 11">
        <text>L-glutamine + H2O = L-glutamate + NH4(+)</text>
        <dbReference type="Rhea" id="RHEA:15889"/>
        <dbReference type="ChEBI" id="CHEBI:15377"/>
        <dbReference type="ChEBI" id="CHEBI:28938"/>
        <dbReference type="ChEBI" id="CHEBI:29985"/>
        <dbReference type="ChEBI" id="CHEBI:58359"/>
    </reaction>
</comment>
<dbReference type="Pfam" id="PF00988">
    <property type="entry name" value="CPSase_sm_chain"/>
    <property type="match status" value="1"/>
</dbReference>
<dbReference type="OrthoDB" id="9804328at2"/>
<gene>
    <name evidence="11" type="primary">carA</name>
    <name evidence="13" type="ORF">GlitD10_0109</name>
</gene>
<feature type="binding site" evidence="11">
    <location>
        <position position="51"/>
    </location>
    <ligand>
        <name>L-glutamine</name>
        <dbReference type="ChEBI" id="CHEBI:58359"/>
    </ligand>
</feature>
<keyword evidence="5 11" id="KW-0547">Nucleotide-binding</keyword>
<dbReference type="SUPFAM" id="SSF52021">
    <property type="entry name" value="Carbamoyl phosphate synthetase, small subunit N-terminal domain"/>
    <property type="match status" value="1"/>
</dbReference>
<dbReference type="NCBIfam" id="TIGR01368">
    <property type="entry name" value="CPSaseIIsmall"/>
    <property type="match status" value="1"/>
</dbReference>
<feature type="active site" description="Nucleophile" evidence="11">
    <location>
        <position position="270"/>
    </location>
</feature>
<dbReference type="EMBL" id="CP017675">
    <property type="protein sequence ID" value="APB32410.1"/>
    <property type="molecule type" value="Genomic_DNA"/>
</dbReference>
<evidence type="ECO:0000259" key="12">
    <source>
        <dbReference type="SMART" id="SM01097"/>
    </source>
</evidence>
<dbReference type="PROSITE" id="PS51273">
    <property type="entry name" value="GATASE_TYPE_1"/>
    <property type="match status" value="1"/>
</dbReference>
<dbReference type="InterPro" id="IPR036480">
    <property type="entry name" value="CarbP_synth_ssu_N_sf"/>
</dbReference>
<comment type="pathway">
    <text evidence="2 11">Amino-acid biosynthesis; L-arginine biosynthesis; carbamoyl phosphate from bicarbonate: step 1/1.</text>
</comment>
<dbReference type="SUPFAM" id="SSF52317">
    <property type="entry name" value="Class I glutamine amidotransferase-like"/>
    <property type="match status" value="1"/>
</dbReference>
<dbReference type="InterPro" id="IPR050472">
    <property type="entry name" value="Anth_synth/Amidotransfase"/>
</dbReference>
<sequence>MALNPAPPALLVLADGTALRGYRYGAQGTTVGEVVFNTGMTGYQEVLTDPSYCGQMVLFTYPELGNTGVNSEDGESPRVQVQGVIVRHGCRQPSNWRAQESLADYLERWRVVGISGVDTRLLTRRLREQGAMNGAISTEILDPQELLERVAQAPSMAGLNLVPRVSTAQVYEWHTPTPKQWEFAAVCPQPDPLVVVAIDFGIKHNILRRLASYGCRVVVVPASTPAADILAYDPDGIFLSNGPGDPAAVTEGIATAQALVKTGRPLFGICLGHQILGLALGSQTFKLKFGHHGLNHPAGLGNQVAISSQNHGFALDRDTLAPELQITDWNLNDQTVAGLRHQELPIFSVQYHPEASPGPHDADNLFAQFVAQMEHYRQIQRG</sequence>
<dbReference type="HAMAP" id="MF_01209">
    <property type="entry name" value="CPSase_S_chain"/>
    <property type="match status" value="1"/>
</dbReference>
<feature type="active site" evidence="11">
    <location>
        <position position="352"/>
    </location>
</feature>
<dbReference type="AlphaFoldDB" id="A0A1J0A8Z7"/>
<dbReference type="GO" id="GO:0004088">
    <property type="term" value="F:carbamoyl-phosphate synthase (glutamine-hydrolyzing) activity"/>
    <property type="evidence" value="ECO:0007669"/>
    <property type="project" value="UniProtKB-UniRule"/>
</dbReference>
<dbReference type="Gene3D" id="3.40.50.880">
    <property type="match status" value="1"/>
</dbReference>
<dbReference type="InterPro" id="IPR006274">
    <property type="entry name" value="CarbamoylP_synth_ssu"/>
</dbReference>
<dbReference type="GO" id="GO:0006541">
    <property type="term" value="P:glutamine metabolic process"/>
    <property type="evidence" value="ECO:0007669"/>
    <property type="project" value="InterPro"/>
</dbReference>
<dbReference type="PRINTS" id="PR00099">
    <property type="entry name" value="CPSGATASE"/>
</dbReference>
<comment type="function">
    <text evidence="11">Small subunit of the glutamine-dependent carbamoyl phosphate synthetase (CPSase). CPSase catalyzes the formation of carbamoyl phosphate from the ammonia moiety of glutamine, carbonate, and phosphate donated by ATP, constituting the first step of 2 biosynthetic pathways, one leading to arginine and/or urea and the other to pyrimidine nucleotides. The small subunit (glutamine amidotransferase) binds and cleaves glutamine to supply the large subunit with the substrate ammonia.</text>
</comment>
<dbReference type="PANTHER" id="PTHR43418">
    <property type="entry name" value="MULTIFUNCTIONAL TRYPTOPHAN BIOSYNTHESIS PROTEIN-RELATED"/>
    <property type="match status" value="1"/>
</dbReference>
<dbReference type="Proteomes" id="UP000180235">
    <property type="component" value="Chromosome"/>
</dbReference>
<evidence type="ECO:0000256" key="10">
    <source>
        <dbReference type="ARBA" id="ARBA00049285"/>
    </source>
</evidence>
<dbReference type="FunFam" id="3.50.30.20:FF:000001">
    <property type="entry name" value="Carbamoyl-phosphate synthase small chain"/>
    <property type="match status" value="1"/>
</dbReference>
<dbReference type="RefSeq" id="WP_071453157.1">
    <property type="nucleotide sequence ID" value="NZ_CP017675.1"/>
</dbReference>
<evidence type="ECO:0000256" key="5">
    <source>
        <dbReference type="ARBA" id="ARBA00022741"/>
    </source>
</evidence>
<evidence type="ECO:0000256" key="1">
    <source>
        <dbReference type="ARBA" id="ARBA00004812"/>
    </source>
</evidence>
<evidence type="ECO:0000256" key="9">
    <source>
        <dbReference type="ARBA" id="ARBA00048816"/>
    </source>
</evidence>
<feature type="binding site" evidence="11">
    <location>
        <position position="242"/>
    </location>
    <ligand>
        <name>L-glutamine</name>
        <dbReference type="ChEBI" id="CHEBI:58359"/>
    </ligand>
</feature>
<dbReference type="GO" id="GO:0004359">
    <property type="term" value="F:glutaminase activity"/>
    <property type="evidence" value="ECO:0007669"/>
    <property type="project" value="RHEA"/>
</dbReference>
<dbReference type="GO" id="GO:0005524">
    <property type="term" value="F:ATP binding"/>
    <property type="evidence" value="ECO:0007669"/>
    <property type="project" value="UniProtKB-UniRule"/>
</dbReference>
<organism evidence="13 14">
    <name type="scientific">Gloeomargarita lithophora Alchichica-D10</name>
    <dbReference type="NCBI Taxonomy" id="1188229"/>
    <lineage>
        <taxon>Bacteria</taxon>
        <taxon>Bacillati</taxon>
        <taxon>Cyanobacteriota</taxon>
        <taxon>Cyanophyceae</taxon>
        <taxon>Gloeomargaritales</taxon>
        <taxon>Gloeomargaritaceae</taxon>
        <taxon>Gloeomargarita</taxon>
    </lineage>
</organism>
<dbReference type="NCBIfam" id="NF009475">
    <property type="entry name" value="PRK12838.1"/>
    <property type="match status" value="1"/>
</dbReference>
<accession>A0A1J0A8Z7</accession>
<name>A0A1J0A8Z7_9CYAN</name>
<dbReference type="PRINTS" id="PR00096">
    <property type="entry name" value="GATASE"/>
</dbReference>
<evidence type="ECO:0000256" key="6">
    <source>
        <dbReference type="ARBA" id="ARBA00022840"/>
    </source>
</evidence>
<keyword evidence="8 11" id="KW-0665">Pyrimidine biosynthesis</keyword>
<feature type="domain" description="Carbamoyl-phosphate synthase small subunit N-terminal" evidence="12">
    <location>
        <begin position="7"/>
        <end position="137"/>
    </location>
</feature>
<dbReference type="EC" id="6.3.5.5" evidence="11"/>
<dbReference type="Gene3D" id="3.50.30.20">
    <property type="entry name" value="Carbamoyl-phosphate synthase small subunit, N-terminal domain"/>
    <property type="match status" value="1"/>
</dbReference>
<comment type="catalytic activity">
    <reaction evidence="9 11">
        <text>hydrogencarbonate + L-glutamine + 2 ATP + H2O = carbamoyl phosphate + L-glutamate + 2 ADP + phosphate + 2 H(+)</text>
        <dbReference type="Rhea" id="RHEA:18633"/>
        <dbReference type="ChEBI" id="CHEBI:15377"/>
        <dbReference type="ChEBI" id="CHEBI:15378"/>
        <dbReference type="ChEBI" id="CHEBI:17544"/>
        <dbReference type="ChEBI" id="CHEBI:29985"/>
        <dbReference type="ChEBI" id="CHEBI:30616"/>
        <dbReference type="ChEBI" id="CHEBI:43474"/>
        <dbReference type="ChEBI" id="CHEBI:58228"/>
        <dbReference type="ChEBI" id="CHEBI:58359"/>
        <dbReference type="ChEBI" id="CHEBI:456216"/>
        <dbReference type="EC" id="6.3.5.5"/>
    </reaction>
</comment>
<feature type="binding site" evidence="11">
    <location>
        <position position="310"/>
    </location>
    <ligand>
        <name>L-glutamine</name>
        <dbReference type="ChEBI" id="CHEBI:58359"/>
    </ligand>
</feature>
<feature type="region of interest" description="CPSase" evidence="11">
    <location>
        <begin position="1"/>
        <end position="174"/>
    </location>
</feature>
<dbReference type="InterPro" id="IPR029062">
    <property type="entry name" value="Class_I_gatase-like"/>
</dbReference>
<dbReference type="InterPro" id="IPR017926">
    <property type="entry name" value="GATASE"/>
</dbReference>
<dbReference type="PANTHER" id="PTHR43418:SF7">
    <property type="entry name" value="CARBAMOYL-PHOSPHATE SYNTHASE SMALL CHAIN"/>
    <property type="match status" value="1"/>
</dbReference>
<keyword evidence="11" id="KW-0055">Arginine biosynthesis</keyword>
<evidence type="ECO:0000256" key="11">
    <source>
        <dbReference type="HAMAP-Rule" id="MF_01209"/>
    </source>
</evidence>
<keyword evidence="7 11" id="KW-0315">Glutamine amidotransferase</keyword>
<dbReference type="CDD" id="cd01744">
    <property type="entry name" value="GATase1_CPSase"/>
    <property type="match status" value="1"/>
</dbReference>
<dbReference type="GO" id="GO:0006526">
    <property type="term" value="P:L-arginine biosynthetic process"/>
    <property type="evidence" value="ECO:0007669"/>
    <property type="project" value="UniProtKB-UniRule"/>
</dbReference>